<dbReference type="SMART" id="SM00032">
    <property type="entry name" value="CCP"/>
    <property type="match status" value="11"/>
</dbReference>
<feature type="disulfide bond" evidence="4">
    <location>
        <begin position="534"/>
        <end position="561"/>
    </location>
</feature>
<feature type="domain" description="Sushi" evidence="6">
    <location>
        <begin position="444"/>
        <end position="503"/>
    </location>
</feature>
<feature type="domain" description="Sushi" evidence="6">
    <location>
        <begin position="385"/>
        <end position="443"/>
    </location>
</feature>
<dbReference type="OrthoDB" id="6427340at2759"/>
<dbReference type="PANTHER" id="PTHR45656:SF4">
    <property type="entry name" value="PROTEIN CBR-CLEC-78"/>
    <property type="match status" value="1"/>
</dbReference>
<evidence type="ECO:0000256" key="1">
    <source>
        <dbReference type="ARBA" id="ARBA00022729"/>
    </source>
</evidence>
<feature type="disulfide bond" evidence="4">
    <location>
        <begin position="289"/>
        <end position="316"/>
    </location>
</feature>
<evidence type="ECO:0000256" key="5">
    <source>
        <dbReference type="SAM" id="Phobius"/>
    </source>
</evidence>
<feature type="disulfide bond" evidence="4">
    <location>
        <begin position="596"/>
        <end position="623"/>
    </location>
</feature>
<evidence type="ECO:0000313" key="8">
    <source>
        <dbReference type="EMBL" id="GFQ98555.1"/>
    </source>
</evidence>
<dbReference type="InterPro" id="IPR035976">
    <property type="entry name" value="Sushi/SCR/CCP_sf"/>
</dbReference>
<keyword evidence="5" id="KW-1133">Transmembrane helix</keyword>
<name>A0A8X6L5K2_TRICU</name>
<feature type="domain" description="Sushi" evidence="6">
    <location>
        <begin position="123"/>
        <end position="181"/>
    </location>
</feature>
<keyword evidence="3 4" id="KW-1015">Disulfide bond</keyword>
<sequence length="772" mass="80857">MKALPHFHLCLSNRTYMDRSVLICYWVVLLLLCGVWKVSPQRQLDYGCNNICGGCGQCQDTTCPALTPPDNGYVDGQCNPGIAGQSCIIFCDSGYAIEGGPSQLTCLASGQWSSYTPYCRRNSECPKLQKPWNGQIIGVCDRYVGAECQFECRSPYRLVGSQVRTCRSDGTWSGRTSACELGAGCNNNCGGCGRCQDTTCLAIFAPENGYVDGQCNPGTAGQSCIFFCDNGYAIEGGPSRLTCLPSGQWSSYTPYCRRTSGAICAFFDVPNGEADCVVDGGLTVCRVSCNAGYMLVGSSVVTCSSSGTWNEIMPSCRRSTPDVTNVCPTLNAPDGGRLVGSCTAANSGDTCQLVCISGYRPTDTRVLICQANGQWSSSLPRCISSGCPDIRVPFGTNSGACTPGTPGQICTITCQPGYTLTGTGTLICQTNGQWSGSIPTCSVRSCPALQPPASGGNSGSCSPGVVGQSCAFYCNSGFRLVGQANLVCGSNGQWSGNPPQCAAEGCPSLNPPQHGSNSGACTRSSVGQSCTFVCDSGYTLSGQSTLYCQAGNTWSSSPPVCVAAPAGCPDLNPPANGAISGSCRQVAVGQSCSFSCQAGYTLVGQETLYCQTGGRWSSNTPSCNRAAATSCASLVAPGNGYMLGTCSPGRVGETCVFTCDSNYVIRGQRTLTCEPGGYWSSNQPRCERGEVEGGPCPILSPPPNGDFESCDNRLNGRCVVVCDQGFLRTGSRVRTCLSNGMWSGYAPTCTRKVGYTTTYTYKVVPLWSLVFG</sequence>
<dbReference type="EMBL" id="BMAO01005036">
    <property type="protein sequence ID" value="GFQ98555.1"/>
    <property type="molecule type" value="Genomic_DNA"/>
</dbReference>
<feature type="domain" description="4Fe-4S ferredoxin-type" evidence="7">
    <location>
        <begin position="40"/>
        <end position="71"/>
    </location>
</feature>
<evidence type="ECO:0000313" key="9">
    <source>
        <dbReference type="Proteomes" id="UP000887116"/>
    </source>
</evidence>
<dbReference type="InterPro" id="IPR000436">
    <property type="entry name" value="Sushi_SCR_CCP_dom"/>
</dbReference>
<dbReference type="SUPFAM" id="SSF57535">
    <property type="entry name" value="Complement control module/SCR domain"/>
    <property type="match status" value="11"/>
</dbReference>
<keyword evidence="5" id="KW-0472">Membrane</keyword>
<dbReference type="Proteomes" id="UP000887116">
    <property type="component" value="Unassembled WGS sequence"/>
</dbReference>
<feature type="disulfide bond" evidence="4">
    <location>
        <begin position="63"/>
        <end position="106"/>
    </location>
</feature>
<proteinExistence type="predicted"/>
<evidence type="ECO:0000256" key="4">
    <source>
        <dbReference type="PROSITE-ProRule" id="PRU00302"/>
    </source>
</evidence>
<feature type="domain" description="Sushi" evidence="6">
    <location>
        <begin position="61"/>
        <end position="121"/>
    </location>
</feature>
<feature type="disulfide bond" evidence="4">
    <location>
        <begin position="152"/>
        <end position="179"/>
    </location>
</feature>
<feature type="disulfide bond" evidence="4">
    <location>
        <begin position="659"/>
        <end position="686"/>
    </location>
</feature>
<feature type="disulfide bond" evidence="4">
    <location>
        <begin position="474"/>
        <end position="501"/>
    </location>
</feature>
<evidence type="ECO:0000259" key="7">
    <source>
        <dbReference type="PROSITE" id="PS51379"/>
    </source>
</evidence>
<dbReference type="Gene3D" id="2.10.70.10">
    <property type="entry name" value="Complement Module, domain 1"/>
    <property type="match status" value="11"/>
</dbReference>
<keyword evidence="9" id="KW-1185">Reference proteome</keyword>
<reference evidence="8" key="1">
    <citation type="submission" date="2020-07" db="EMBL/GenBank/DDBJ databases">
        <title>Multicomponent nature underlies the extraordinary mechanical properties of spider dragline silk.</title>
        <authorList>
            <person name="Kono N."/>
            <person name="Nakamura H."/>
            <person name="Mori M."/>
            <person name="Yoshida Y."/>
            <person name="Ohtoshi R."/>
            <person name="Malay A.D."/>
            <person name="Moran D.A.P."/>
            <person name="Tomita M."/>
            <person name="Numata K."/>
            <person name="Arakawa K."/>
        </authorList>
    </citation>
    <scope>NUCLEOTIDE SEQUENCE</scope>
</reference>
<dbReference type="PROSITE" id="PS51379">
    <property type="entry name" value="4FE4S_FER_2"/>
    <property type="match status" value="1"/>
</dbReference>
<dbReference type="InterPro" id="IPR017896">
    <property type="entry name" value="4Fe4S_Fe-S-bd"/>
</dbReference>
<feature type="domain" description="Sushi" evidence="6">
    <location>
        <begin position="262"/>
        <end position="318"/>
    </location>
</feature>
<feature type="disulfide bond" evidence="4">
    <location>
        <begin position="722"/>
        <end position="749"/>
    </location>
</feature>
<feature type="domain" description="Sushi" evidence="6">
    <location>
        <begin position="694"/>
        <end position="751"/>
    </location>
</feature>
<feature type="domain" description="Sushi" evidence="6">
    <location>
        <begin position="198"/>
        <end position="258"/>
    </location>
</feature>
<keyword evidence="4" id="KW-0768">Sushi</keyword>
<keyword evidence="5" id="KW-0812">Transmembrane</keyword>
<dbReference type="CDD" id="cd00033">
    <property type="entry name" value="CCP"/>
    <property type="match status" value="11"/>
</dbReference>
<keyword evidence="2" id="KW-0677">Repeat</keyword>
<evidence type="ECO:0000259" key="6">
    <source>
        <dbReference type="PROSITE" id="PS50923"/>
    </source>
</evidence>
<comment type="caution">
    <text evidence="8">The sequence shown here is derived from an EMBL/GenBank/DDBJ whole genome shotgun (WGS) entry which is preliminary data.</text>
</comment>
<feature type="transmembrane region" description="Helical" evidence="5">
    <location>
        <begin position="21"/>
        <end position="39"/>
    </location>
</feature>
<feature type="domain" description="Sushi" evidence="6">
    <location>
        <begin position="566"/>
        <end position="625"/>
    </location>
</feature>
<comment type="caution">
    <text evidence="4">Lacks conserved residue(s) required for the propagation of feature annotation.</text>
</comment>
<dbReference type="PANTHER" id="PTHR45656">
    <property type="entry name" value="PROTEIN CBR-CLEC-78"/>
    <property type="match status" value="1"/>
</dbReference>
<accession>A0A8X6L5K2</accession>
<dbReference type="PROSITE" id="PS50923">
    <property type="entry name" value="SUSHI"/>
    <property type="match status" value="11"/>
</dbReference>
<organism evidence="8 9">
    <name type="scientific">Trichonephila clavata</name>
    <name type="common">Joro spider</name>
    <name type="synonym">Nephila clavata</name>
    <dbReference type="NCBI Taxonomy" id="2740835"/>
    <lineage>
        <taxon>Eukaryota</taxon>
        <taxon>Metazoa</taxon>
        <taxon>Ecdysozoa</taxon>
        <taxon>Arthropoda</taxon>
        <taxon>Chelicerata</taxon>
        <taxon>Arachnida</taxon>
        <taxon>Araneae</taxon>
        <taxon>Araneomorphae</taxon>
        <taxon>Entelegynae</taxon>
        <taxon>Araneoidea</taxon>
        <taxon>Nephilidae</taxon>
        <taxon>Trichonephila</taxon>
    </lineage>
</organism>
<feature type="domain" description="Sushi" evidence="6">
    <location>
        <begin position="504"/>
        <end position="563"/>
    </location>
</feature>
<keyword evidence="1" id="KW-0732">Signal</keyword>
<dbReference type="Pfam" id="PF00084">
    <property type="entry name" value="Sushi"/>
    <property type="match status" value="11"/>
</dbReference>
<protein>
    <submittedName>
        <fullName evidence="8">CUB and sushi domain-containing protein 3</fullName>
    </submittedName>
</protein>
<dbReference type="AlphaFoldDB" id="A0A8X6L5K2"/>
<gene>
    <name evidence="8" type="primary">Csmd3</name>
    <name evidence="8" type="ORF">TNCT_18351</name>
</gene>
<feature type="domain" description="Sushi" evidence="6">
    <location>
        <begin position="629"/>
        <end position="688"/>
    </location>
</feature>
<feature type="disulfide bond" evidence="4">
    <location>
        <begin position="414"/>
        <end position="441"/>
    </location>
</feature>
<evidence type="ECO:0000256" key="3">
    <source>
        <dbReference type="ARBA" id="ARBA00023157"/>
    </source>
</evidence>
<feature type="disulfide bond" evidence="4">
    <location>
        <begin position="200"/>
        <end position="243"/>
    </location>
</feature>
<feature type="disulfide bond" evidence="4">
    <location>
        <begin position="355"/>
        <end position="382"/>
    </location>
</feature>
<feature type="domain" description="Sushi" evidence="6">
    <location>
        <begin position="325"/>
        <end position="384"/>
    </location>
</feature>
<dbReference type="InterPro" id="IPR051277">
    <property type="entry name" value="SEZ6_CSMD_C4BPB_Regulators"/>
</dbReference>
<evidence type="ECO:0000256" key="2">
    <source>
        <dbReference type="ARBA" id="ARBA00022737"/>
    </source>
</evidence>